<organism evidence="2 3">
    <name type="scientific">Lactuca saligna</name>
    <name type="common">Willowleaf lettuce</name>
    <dbReference type="NCBI Taxonomy" id="75948"/>
    <lineage>
        <taxon>Eukaryota</taxon>
        <taxon>Viridiplantae</taxon>
        <taxon>Streptophyta</taxon>
        <taxon>Embryophyta</taxon>
        <taxon>Tracheophyta</taxon>
        <taxon>Spermatophyta</taxon>
        <taxon>Magnoliopsida</taxon>
        <taxon>eudicotyledons</taxon>
        <taxon>Gunneridae</taxon>
        <taxon>Pentapetalae</taxon>
        <taxon>asterids</taxon>
        <taxon>campanulids</taxon>
        <taxon>Asterales</taxon>
        <taxon>Asteraceae</taxon>
        <taxon>Cichorioideae</taxon>
        <taxon>Cichorieae</taxon>
        <taxon>Lactucinae</taxon>
        <taxon>Lactuca</taxon>
    </lineage>
</organism>
<evidence type="ECO:0000256" key="1">
    <source>
        <dbReference type="SAM" id="Phobius"/>
    </source>
</evidence>
<feature type="transmembrane region" description="Helical" evidence="1">
    <location>
        <begin position="42"/>
        <end position="62"/>
    </location>
</feature>
<dbReference type="EMBL" id="OX465084">
    <property type="protein sequence ID" value="CAI9296341.1"/>
    <property type="molecule type" value="Genomic_DNA"/>
</dbReference>
<reference evidence="2" key="1">
    <citation type="submission" date="2023-04" db="EMBL/GenBank/DDBJ databases">
        <authorList>
            <person name="Vijverberg K."/>
            <person name="Xiong W."/>
            <person name="Schranz E."/>
        </authorList>
    </citation>
    <scope>NUCLEOTIDE SEQUENCE</scope>
</reference>
<dbReference type="AlphaFoldDB" id="A0AA35ZQA6"/>
<dbReference type="Proteomes" id="UP001177003">
    <property type="component" value="Chromosome 8"/>
</dbReference>
<keyword evidence="1" id="KW-1133">Transmembrane helix</keyword>
<gene>
    <name evidence="2" type="ORF">LSALG_LOCUS35217</name>
</gene>
<feature type="transmembrane region" description="Helical" evidence="1">
    <location>
        <begin position="67"/>
        <end position="88"/>
    </location>
</feature>
<keyword evidence="1" id="KW-0472">Membrane</keyword>
<accession>A0AA35ZQA6</accession>
<evidence type="ECO:0000313" key="2">
    <source>
        <dbReference type="EMBL" id="CAI9296341.1"/>
    </source>
</evidence>
<name>A0AA35ZQA6_LACSI</name>
<keyword evidence="3" id="KW-1185">Reference proteome</keyword>
<evidence type="ECO:0000313" key="3">
    <source>
        <dbReference type="Proteomes" id="UP001177003"/>
    </source>
</evidence>
<sequence>MTFEVSVESTYNSGIKLKMTDHYMMRIPRSSAASPLKLVPEIGTLQLVATSFCVYLSVCIILSSLKLYSIATGILYWTLYTYISVLLYDDTLTLVCPPLISATSNPYVDSQVCIT</sequence>
<proteinExistence type="predicted"/>
<keyword evidence="1" id="KW-0812">Transmembrane</keyword>
<protein>
    <submittedName>
        <fullName evidence="2">Uncharacterized protein</fullName>
    </submittedName>
</protein>